<name>A0A930KIU6_9MICC</name>
<organism evidence="1 2">
    <name type="scientific">Rothia dentocariosa</name>
    <dbReference type="NCBI Taxonomy" id="2047"/>
    <lineage>
        <taxon>Bacteria</taxon>
        <taxon>Bacillati</taxon>
        <taxon>Actinomycetota</taxon>
        <taxon>Actinomycetes</taxon>
        <taxon>Micrococcales</taxon>
        <taxon>Micrococcaceae</taxon>
        <taxon>Rothia</taxon>
    </lineage>
</organism>
<dbReference type="AlphaFoldDB" id="A0A930KIU6"/>
<dbReference type="Proteomes" id="UP000769484">
    <property type="component" value="Unassembled WGS sequence"/>
</dbReference>
<proteinExistence type="predicted"/>
<accession>A0A930KIU6</accession>
<dbReference type="EMBL" id="JABZXJ010000007">
    <property type="protein sequence ID" value="MBF1649024.1"/>
    <property type="molecule type" value="Genomic_DNA"/>
</dbReference>
<comment type="caution">
    <text evidence="1">The sequence shown here is derived from an EMBL/GenBank/DDBJ whole genome shotgun (WGS) entry which is preliminary data.</text>
</comment>
<reference evidence="1" key="1">
    <citation type="submission" date="2020-04" db="EMBL/GenBank/DDBJ databases">
        <title>Deep metagenomics examines the oral microbiome during advanced dental caries in children, revealing novel taxa and co-occurrences with host molecules.</title>
        <authorList>
            <person name="Baker J.L."/>
            <person name="Morton J.T."/>
            <person name="Dinis M."/>
            <person name="Alvarez R."/>
            <person name="Tran N.C."/>
            <person name="Knight R."/>
            <person name="Edlund A."/>
        </authorList>
    </citation>
    <scope>NUCLEOTIDE SEQUENCE</scope>
    <source>
        <strain evidence="1">JCVI_47_bin.4</strain>
    </source>
</reference>
<sequence>MLNTSNTLDEEFGESIPASVDAPHIRFAPKETKEAFELYRKSVNQKDRQSAADAASRAEAAAKQSLSELCGALQNVSPKAAIQLLYGERHDCLYDYMLPKGGEIFSLSRGAWLIGVYGNGTDNSRYGALIAFNKYVRWVAAHLIKRHIATFADLDDTECLASFLPSQLEISRLVEPETRMMWIVDEISASIGRWVDNNLPTVSDLIGSKPMEVAAENIHEAVSSLWSAYSDKKTAIEEPYSATLLKDIPEGLIRALTARRPTALSEASVEEALLGEEPTTTPFVHIEDTTWVLNRSAWLDHRDDVLFRFAMKESPRDKEGQVFEDVTASMLRKWGPREVAWKSSVDLLSPKSRKCKDEIDIFGCSDDIAFIGECKANRLSRNNLSVGVSFETVVLDKAVSQLETRITHWYEGWRPDGINPCKASEVIGFAITFSSYGGMLWQSESLIKEDAPVQHAVIPLHSLIFAMSILDGPQDLKRYLEYREAFITSGAVNHDELEYMLTFIAALKGLKVTIPKNLLDENARILFIQYELDEEGKSIDPRKYSNQQDWKQQFRDDLWDNSKPVNL</sequence>
<evidence type="ECO:0000313" key="2">
    <source>
        <dbReference type="Proteomes" id="UP000769484"/>
    </source>
</evidence>
<evidence type="ECO:0000313" key="1">
    <source>
        <dbReference type="EMBL" id="MBF1649024.1"/>
    </source>
</evidence>
<protein>
    <submittedName>
        <fullName evidence="1">Uncharacterized protein</fullName>
    </submittedName>
</protein>
<gene>
    <name evidence="1" type="ORF">HXO56_02825</name>
</gene>